<feature type="signal peptide" evidence="1">
    <location>
        <begin position="1"/>
        <end position="20"/>
    </location>
</feature>
<gene>
    <name evidence="2" type="ORF">EDM21_05650</name>
</gene>
<evidence type="ECO:0000313" key="3">
    <source>
        <dbReference type="Proteomes" id="UP000490800"/>
    </source>
</evidence>
<dbReference type="AlphaFoldDB" id="A0A7X3FFV1"/>
<dbReference type="EMBL" id="RHLK01000002">
    <property type="protein sequence ID" value="MVO99010.1"/>
    <property type="molecule type" value="Genomic_DNA"/>
</dbReference>
<sequence length="182" mass="20482">MKKFILLCLFLITAAGCSQNPPPYSYAALDVSKVYTSFEEIAEASPIIAEVKITDHQETIHHLNADFAKTQIEIVTVFKGKQQLERTRLNLLELATLNITKDTHKGNYVLFLRPYEGPIAQNAYTIAGVYQGKFKVADNHQLMYDAEKYDAVNTFQKEFVQTMKTNKLSAKIEASVSTGNLE</sequence>
<comment type="caution">
    <text evidence="2">The sequence shown here is derived from an EMBL/GenBank/DDBJ whole genome shotgun (WGS) entry which is preliminary data.</text>
</comment>
<evidence type="ECO:0000313" key="2">
    <source>
        <dbReference type="EMBL" id="MVO99010.1"/>
    </source>
</evidence>
<organism evidence="2 3">
    <name type="scientific">Paenibacillus lutrae</name>
    <dbReference type="NCBI Taxonomy" id="2078573"/>
    <lineage>
        <taxon>Bacteria</taxon>
        <taxon>Bacillati</taxon>
        <taxon>Bacillota</taxon>
        <taxon>Bacilli</taxon>
        <taxon>Bacillales</taxon>
        <taxon>Paenibacillaceae</taxon>
        <taxon>Paenibacillus</taxon>
    </lineage>
</organism>
<reference evidence="2 3" key="1">
    <citation type="journal article" date="2019" name="Microorganisms">
        <title>Paenibacillus lutrae sp. nov., A Chitinolytic Species Isolated from A River Otter in Castril Natural Park, Granada, Spain.</title>
        <authorList>
            <person name="Rodriguez M."/>
            <person name="Reina J.C."/>
            <person name="Bejar V."/>
            <person name="Llamas I."/>
        </authorList>
    </citation>
    <scope>NUCLEOTIDE SEQUENCE [LARGE SCALE GENOMIC DNA]</scope>
    <source>
        <strain evidence="2 3">N10</strain>
    </source>
</reference>
<keyword evidence="1" id="KW-0732">Signal</keyword>
<keyword evidence="3" id="KW-1185">Reference proteome</keyword>
<protein>
    <recommendedName>
        <fullName evidence="4">Lipoprotein</fullName>
    </recommendedName>
</protein>
<dbReference type="Proteomes" id="UP000490800">
    <property type="component" value="Unassembled WGS sequence"/>
</dbReference>
<evidence type="ECO:0008006" key="4">
    <source>
        <dbReference type="Google" id="ProtNLM"/>
    </source>
</evidence>
<dbReference type="RefSeq" id="WP_157333635.1">
    <property type="nucleotide sequence ID" value="NZ_RHLK01000002.1"/>
</dbReference>
<accession>A0A7X3FFV1</accession>
<evidence type="ECO:0000256" key="1">
    <source>
        <dbReference type="SAM" id="SignalP"/>
    </source>
</evidence>
<feature type="chain" id="PRO_5039348865" description="Lipoprotein" evidence="1">
    <location>
        <begin position="21"/>
        <end position="182"/>
    </location>
</feature>
<proteinExistence type="predicted"/>
<name>A0A7X3FFV1_9BACL</name>
<dbReference type="OrthoDB" id="2989577at2"/>
<dbReference type="PROSITE" id="PS51257">
    <property type="entry name" value="PROKAR_LIPOPROTEIN"/>
    <property type="match status" value="1"/>
</dbReference>